<sequence length="279" mass="31332">MFRWLKDKFKKPSTEVPREALADQPVDERLLEILKRLPADGLQRWPAAVAAFEALPAERLDDPLYAKNLLRALFAALSHIDAPVRQTMALAQIALNHFPRMAAAVRESDAHGQRALLPLAEGILALRTGQFDLAFRLIARANLERRISDAWAEGNALDAAPDYLVTAVSLAAQTLIDLKNPDLRYWGTVAEALPEDPKAVLEPESFLMAVGDLVLEIHRAAAQAVTLEAKERLDILAKADSRYELLFRRLHPQAEDCRRMFRRVEKMFGMLAEDKDLRA</sequence>
<comment type="caution">
    <text evidence="1">The sequence shown here is derived from an EMBL/GenBank/DDBJ whole genome shotgun (WGS) entry which is preliminary data.</text>
</comment>
<dbReference type="EMBL" id="WEHW01000006">
    <property type="protein sequence ID" value="KAB7652148.1"/>
    <property type="molecule type" value="Genomic_DNA"/>
</dbReference>
<accession>A0AAI9SE92</accession>
<organism evidence="1 2">
    <name type="scientific">Sutterella seckii</name>
    <dbReference type="NCBI Taxonomy" id="1944635"/>
    <lineage>
        <taxon>Bacteria</taxon>
        <taxon>Pseudomonadati</taxon>
        <taxon>Pseudomonadota</taxon>
        <taxon>Betaproteobacteria</taxon>
        <taxon>Burkholderiales</taxon>
        <taxon>Sutterellaceae</taxon>
        <taxon>Sutterella</taxon>
    </lineage>
</organism>
<proteinExistence type="predicted"/>
<reference evidence="1 2" key="1">
    <citation type="submission" date="2019-10" db="EMBL/GenBank/DDBJ databases">
        <title>Genome diversity of Sutterella seckii.</title>
        <authorList>
            <person name="Chaplin A.V."/>
            <person name="Sokolova S.R."/>
            <person name="Mosin K.A."/>
            <person name="Ivanova E.L."/>
            <person name="Kochetkova T.O."/>
            <person name="Goltsov A.Y."/>
            <person name="Trofimov D.Y."/>
            <person name="Efimov B.A."/>
        </authorList>
    </citation>
    <scope>NUCLEOTIDE SEQUENCE [LARGE SCALE GENOMIC DNA]</scope>
    <source>
        <strain evidence="1 2">ASD3426</strain>
    </source>
</reference>
<dbReference type="Proteomes" id="UP000469462">
    <property type="component" value="Unassembled WGS sequence"/>
</dbReference>
<name>A0AAI9SE92_9BURK</name>
<dbReference type="AlphaFoldDB" id="A0AAI9SE92"/>
<keyword evidence="2" id="KW-1185">Reference proteome</keyword>
<protein>
    <submittedName>
        <fullName evidence="1">Uncharacterized protein</fullName>
    </submittedName>
</protein>
<gene>
    <name evidence="1" type="ORF">GBM96_03240</name>
</gene>
<evidence type="ECO:0000313" key="1">
    <source>
        <dbReference type="EMBL" id="KAB7652148.1"/>
    </source>
</evidence>
<dbReference type="RefSeq" id="WP_139687302.1">
    <property type="nucleotide sequence ID" value="NZ_WEHW01000006.1"/>
</dbReference>
<evidence type="ECO:0000313" key="2">
    <source>
        <dbReference type="Proteomes" id="UP000469462"/>
    </source>
</evidence>